<feature type="compositionally biased region" description="Low complexity" evidence="3">
    <location>
        <begin position="91"/>
        <end position="111"/>
    </location>
</feature>
<dbReference type="OrthoDB" id="9809450at2"/>
<dbReference type="eggNOG" id="COG1119">
    <property type="taxonomic scope" value="Bacteria"/>
</dbReference>
<accession>Q9RSH9</accession>
<dbReference type="InterPro" id="IPR017871">
    <property type="entry name" value="ABC_transporter-like_CS"/>
</dbReference>
<dbReference type="InterPro" id="IPR003439">
    <property type="entry name" value="ABC_transporter-like_ATP-bd"/>
</dbReference>
<dbReference type="InterPro" id="IPR027417">
    <property type="entry name" value="P-loop_NTPase"/>
</dbReference>
<dbReference type="EMBL" id="AE000513">
    <property type="protein sequence ID" value="AAF11688.1"/>
    <property type="molecule type" value="Genomic_DNA"/>
</dbReference>
<feature type="region of interest" description="Disordered" evidence="3">
    <location>
        <begin position="72"/>
        <end position="130"/>
    </location>
</feature>
<keyword evidence="2 5" id="KW-0067">ATP-binding</keyword>
<evidence type="ECO:0000256" key="2">
    <source>
        <dbReference type="ARBA" id="ARBA00022840"/>
    </source>
</evidence>
<dbReference type="PANTHER" id="PTHR43158:SF2">
    <property type="entry name" value="SKFA PEPTIDE EXPORT ATP-BINDING PROTEIN SKFE"/>
    <property type="match status" value="1"/>
</dbReference>
<evidence type="ECO:0000256" key="3">
    <source>
        <dbReference type="SAM" id="MobiDB-lite"/>
    </source>
</evidence>
<dbReference type="SMART" id="SM00382">
    <property type="entry name" value="AAA"/>
    <property type="match status" value="1"/>
</dbReference>
<evidence type="ECO:0000259" key="4">
    <source>
        <dbReference type="PROSITE" id="PS50893"/>
    </source>
</evidence>
<dbReference type="PANTHER" id="PTHR43158">
    <property type="entry name" value="SKFA PEPTIDE EXPORT ATP-BINDING PROTEIN SKFE"/>
    <property type="match status" value="1"/>
</dbReference>
<dbReference type="SUPFAM" id="SSF52540">
    <property type="entry name" value="P-loop containing nucleoside triphosphate hydrolases"/>
    <property type="match status" value="1"/>
</dbReference>
<keyword evidence="6" id="KW-1185">Reference proteome</keyword>
<protein>
    <submittedName>
        <fullName evidence="5">ABC transporter, ATP-binding protein</fullName>
    </submittedName>
</protein>
<dbReference type="HOGENOM" id="CLU_493260_0_0_0"/>
<reference evidence="5 6" key="1">
    <citation type="journal article" date="1999" name="Science">
        <title>Genome sequence of the radioresistant bacterium Deinococcus radiodurans R1.</title>
        <authorList>
            <person name="White O."/>
            <person name="Eisen J.A."/>
            <person name="Heidelberg J.F."/>
            <person name="Hickey E.K."/>
            <person name="Peterson J.D."/>
            <person name="Dodson R.J."/>
            <person name="Haft D.H."/>
            <person name="Gwinn M.L."/>
            <person name="Nelson W.C."/>
            <person name="Richardson D.L."/>
            <person name="Moffat K.S."/>
            <person name="Qin H."/>
            <person name="Jiang L."/>
            <person name="Pamphile W."/>
            <person name="Crosby M."/>
            <person name="Shen M."/>
            <person name="Vamathevan J.J."/>
            <person name="Lam P."/>
            <person name="McDonald L."/>
            <person name="Utterback T."/>
            <person name="Zalewski C."/>
            <person name="Makarova K.S."/>
            <person name="Aravind L."/>
            <person name="Daly M.J."/>
            <person name="Minton K.W."/>
            <person name="Fleischmann R.D."/>
            <person name="Ketchum K.A."/>
            <person name="Nelson K.E."/>
            <person name="Salzberg S."/>
            <person name="Smith H.O."/>
            <person name="Venter J.C."/>
            <person name="Fraser C.M."/>
        </authorList>
    </citation>
    <scope>NUCLEOTIDE SEQUENCE [LARGE SCALE GENOMIC DNA]</scope>
    <source>
        <strain evidence="6">ATCC 13939 / DSM 20539 / JCM 16871 / LMG 4051 / NBRC 15346 / NCIMB 9279 / R1 / VKM B-1422</strain>
    </source>
</reference>
<proteinExistence type="predicted"/>
<dbReference type="PIR" id="F75311">
    <property type="entry name" value="F75311"/>
</dbReference>
<evidence type="ECO:0000256" key="1">
    <source>
        <dbReference type="ARBA" id="ARBA00022741"/>
    </source>
</evidence>
<dbReference type="Pfam" id="PF00005">
    <property type="entry name" value="ABC_tran"/>
    <property type="match status" value="1"/>
</dbReference>
<dbReference type="KEGG" id="dra:DR_2145"/>
<evidence type="ECO:0000313" key="6">
    <source>
        <dbReference type="Proteomes" id="UP000002524"/>
    </source>
</evidence>
<dbReference type="PROSITE" id="PS00211">
    <property type="entry name" value="ABC_TRANSPORTER_1"/>
    <property type="match status" value="1"/>
</dbReference>
<dbReference type="InParanoid" id="Q9RSH9"/>
<dbReference type="Gene3D" id="3.40.50.300">
    <property type="entry name" value="P-loop containing nucleotide triphosphate hydrolases"/>
    <property type="match status" value="1"/>
</dbReference>
<keyword evidence="1" id="KW-0547">Nucleotide-binding</keyword>
<dbReference type="AlphaFoldDB" id="Q9RSH9"/>
<feature type="region of interest" description="Disordered" evidence="3">
    <location>
        <begin position="152"/>
        <end position="315"/>
    </location>
</feature>
<gene>
    <name evidence="5" type="ordered locus">DR_2145</name>
</gene>
<dbReference type="GO" id="GO:0005524">
    <property type="term" value="F:ATP binding"/>
    <property type="evidence" value="ECO:0007669"/>
    <property type="project" value="UniProtKB-KW"/>
</dbReference>
<dbReference type="InterPro" id="IPR003593">
    <property type="entry name" value="AAA+_ATPase"/>
</dbReference>
<name>Q9RSH9_DEIRA</name>
<dbReference type="EnsemblBacteria" id="AAF11688">
    <property type="protein sequence ID" value="AAF11688"/>
    <property type="gene ID" value="DR_2145"/>
</dbReference>
<evidence type="ECO:0000313" key="5">
    <source>
        <dbReference type="EMBL" id="AAF11688.1"/>
    </source>
</evidence>
<feature type="region of interest" description="Disordered" evidence="3">
    <location>
        <begin position="1"/>
        <end position="20"/>
    </location>
</feature>
<dbReference type="PaxDb" id="243230-DR_2145"/>
<feature type="domain" description="ABC transporter" evidence="4">
    <location>
        <begin position="327"/>
        <end position="552"/>
    </location>
</feature>
<feature type="compositionally biased region" description="Low complexity" evidence="3">
    <location>
        <begin position="222"/>
        <end position="243"/>
    </location>
</feature>
<sequence>MQSPWHGPCKHGRGREASVKWRTRGSRLQFRVSGKSTRIRFTSTESLFCLLAPLGLTIASSTGSFIHSSDVAATTAAPRPPGTRHRHRRGAGAAPRPFADGPARRGAAAGGAERRRQNHAAAAARRASCARERHPDVCARRTGSAFRRAGAAYPERGGAGRRGVLSHSRLGTDRARRAAGGRGGRTPAAVGSDARTTRPVGRGDYTDRRGALAGARLSHPLARAAPPGDAGPRPDARAAPAAARRIHRWPERSGPRRPRRRAAPGPCGGHGVGAGDPPARGSPDAELAHGVRSGRRTERRAARLPIRSPRYSGGASTGPLCGTAALVELTDAEVFRNGHRALGPLSWTWAAGQHWLVTGENGSGKSTLARLIAGELHPALGGSVARPFLARDVQSERRRTTGLVSAEVGIRQRSGVSGREWLGRDVIASAFAGTEGFTGDVTAEQWDAVGTLAERLELGELLSRDVQALSQGQLRRLLLARAAVHRPRLLLLDEGLDFVDDHNRALFLNLLPELVAGGTHLLVVAHREADALPGLTHHLRLAGGRVAGQQKL</sequence>
<dbReference type="STRING" id="243230.DR_2145"/>
<organism evidence="5 6">
    <name type="scientific">Deinococcus radiodurans (strain ATCC 13939 / DSM 20539 / JCM 16871 / CCUG 27074 / LMG 4051 / NBRC 15346 / NCIMB 9279 / VKM B-1422 / R1)</name>
    <dbReference type="NCBI Taxonomy" id="243230"/>
    <lineage>
        <taxon>Bacteria</taxon>
        <taxon>Thermotogati</taxon>
        <taxon>Deinococcota</taxon>
        <taxon>Deinococci</taxon>
        <taxon>Deinococcales</taxon>
        <taxon>Deinococcaceae</taxon>
        <taxon>Deinococcus</taxon>
    </lineage>
</organism>
<dbReference type="PATRIC" id="fig|243230.17.peg.2369"/>
<dbReference type="PROSITE" id="PS50893">
    <property type="entry name" value="ABC_TRANSPORTER_2"/>
    <property type="match status" value="1"/>
</dbReference>
<dbReference type="Proteomes" id="UP000002524">
    <property type="component" value="Chromosome 1"/>
</dbReference>
<dbReference type="GO" id="GO:0016887">
    <property type="term" value="F:ATP hydrolysis activity"/>
    <property type="evidence" value="ECO:0007669"/>
    <property type="project" value="InterPro"/>
</dbReference>